<feature type="region of interest" description="Disordered" evidence="1">
    <location>
        <begin position="40"/>
        <end position="76"/>
    </location>
</feature>
<comment type="caution">
    <text evidence="2">The sequence shown here is derived from an EMBL/GenBank/DDBJ whole genome shotgun (WGS) entry which is preliminary data.</text>
</comment>
<name>A0ABP4HTY8_9ACTN</name>
<keyword evidence="3" id="KW-1185">Reference proteome</keyword>
<dbReference type="EMBL" id="BAAAIH010000039">
    <property type="protein sequence ID" value="GAA1287759.1"/>
    <property type="molecule type" value="Genomic_DNA"/>
</dbReference>
<protein>
    <submittedName>
        <fullName evidence="2">Uncharacterized protein</fullName>
    </submittedName>
</protein>
<reference evidence="3" key="1">
    <citation type="journal article" date="2019" name="Int. J. Syst. Evol. Microbiol.">
        <title>The Global Catalogue of Microorganisms (GCM) 10K type strain sequencing project: providing services to taxonomists for standard genome sequencing and annotation.</title>
        <authorList>
            <consortium name="The Broad Institute Genomics Platform"/>
            <consortium name="The Broad Institute Genome Sequencing Center for Infectious Disease"/>
            <person name="Wu L."/>
            <person name="Ma J."/>
        </authorList>
    </citation>
    <scope>NUCLEOTIDE SEQUENCE [LARGE SCALE GENOMIC DNA]</scope>
    <source>
        <strain evidence="3">JCM 11448</strain>
    </source>
</reference>
<gene>
    <name evidence="2" type="ORF">GCM10009579_58690</name>
</gene>
<evidence type="ECO:0000313" key="2">
    <source>
        <dbReference type="EMBL" id="GAA1287759.1"/>
    </source>
</evidence>
<feature type="compositionally biased region" description="Low complexity" evidence="1">
    <location>
        <begin position="42"/>
        <end position="54"/>
    </location>
</feature>
<evidence type="ECO:0000313" key="3">
    <source>
        <dbReference type="Proteomes" id="UP001500282"/>
    </source>
</evidence>
<evidence type="ECO:0000256" key="1">
    <source>
        <dbReference type="SAM" id="MobiDB-lite"/>
    </source>
</evidence>
<accession>A0ABP4HTY8</accession>
<organism evidence="2 3">
    <name type="scientific">Streptomyces javensis</name>
    <dbReference type="NCBI Taxonomy" id="114698"/>
    <lineage>
        <taxon>Bacteria</taxon>
        <taxon>Bacillati</taxon>
        <taxon>Actinomycetota</taxon>
        <taxon>Actinomycetes</taxon>
        <taxon>Kitasatosporales</taxon>
        <taxon>Streptomycetaceae</taxon>
        <taxon>Streptomyces</taxon>
        <taxon>Streptomyces violaceusniger group</taxon>
    </lineage>
</organism>
<dbReference type="Proteomes" id="UP001500282">
    <property type="component" value="Unassembled WGS sequence"/>
</dbReference>
<sequence length="126" mass="13530">MSKATLYSQVQLLVEEAAKAGKYVTASQYQEIDRWVKRAERAQAGAPAPTAPARTVGKDPVSSKPRANAGTGTAEQTNTITVWVWKDRYGGLHAADTQTRPEASVRQCRCPPRLARCSASTATSPA</sequence>
<proteinExistence type="predicted"/>